<name>A0A5C6XE00_9DELT</name>
<keyword evidence="3" id="KW-1185">Reference proteome</keyword>
<dbReference type="OrthoDB" id="5510732at2"/>
<keyword evidence="1" id="KW-1133">Transmembrane helix</keyword>
<sequence length="171" mass="18486">MSTLIVVMVAWLMLVAQGAIGGWFGEWLVPQLAISVVVYLGLERTMVAGGVALLLLLWPIEWLVGGVGGIYSLGLVAVFFMMQLFRGRVQGSWGLSRGIVAALATLVHSLVMLLVLTLSESGEGVMASIAWQMWTSCVATALATLVVGRVLGRLDRLMDPRRGRNVLEFRS</sequence>
<evidence type="ECO:0000313" key="3">
    <source>
        <dbReference type="Proteomes" id="UP000321412"/>
    </source>
</evidence>
<keyword evidence="1" id="KW-0812">Transmembrane</keyword>
<comment type="caution">
    <text evidence="2">The sequence shown here is derived from an EMBL/GenBank/DDBJ whole genome shotgun (WGS) entry which is preliminary data.</text>
</comment>
<gene>
    <name evidence="2" type="ORF">FRC98_07645</name>
</gene>
<keyword evidence="1" id="KW-0472">Membrane</keyword>
<protein>
    <recommendedName>
        <fullName evidence="4">Rod shape-determining protein MreD</fullName>
    </recommendedName>
</protein>
<organism evidence="2 3">
    <name type="scientific">Lujinxingia vulgaris</name>
    <dbReference type="NCBI Taxonomy" id="2600176"/>
    <lineage>
        <taxon>Bacteria</taxon>
        <taxon>Deltaproteobacteria</taxon>
        <taxon>Bradymonadales</taxon>
        <taxon>Lujinxingiaceae</taxon>
        <taxon>Lujinxingia</taxon>
    </lineage>
</organism>
<proteinExistence type="predicted"/>
<evidence type="ECO:0008006" key="4">
    <source>
        <dbReference type="Google" id="ProtNLM"/>
    </source>
</evidence>
<dbReference type="RefSeq" id="WP_146980711.1">
    <property type="nucleotide sequence ID" value="NZ_VOSM01000003.1"/>
</dbReference>
<feature type="transmembrane region" description="Helical" evidence="1">
    <location>
        <begin position="62"/>
        <end position="82"/>
    </location>
</feature>
<evidence type="ECO:0000256" key="1">
    <source>
        <dbReference type="SAM" id="Phobius"/>
    </source>
</evidence>
<dbReference type="AlphaFoldDB" id="A0A5C6XE00"/>
<feature type="transmembrane region" description="Helical" evidence="1">
    <location>
        <begin position="94"/>
        <end position="117"/>
    </location>
</feature>
<feature type="transmembrane region" description="Helical" evidence="1">
    <location>
        <begin position="129"/>
        <end position="152"/>
    </location>
</feature>
<dbReference type="EMBL" id="VOSM01000003">
    <property type="protein sequence ID" value="TXD37555.1"/>
    <property type="molecule type" value="Genomic_DNA"/>
</dbReference>
<dbReference type="Proteomes" id="UP000321412">
    <property type="component" value="Unassembled WGS sequence"/>
</dbReference>
<accession>A0A5C6XE00</accession>
<evidence type="ECO:0000313" key="2">
    <source>
        <dbReference type="EMBL" id="TXD37555.1"/>
    </source>
</evidence>
<reference evidence="2 3" key="1">
    <citation type="submission" date="2019-08" db="EMBL/GenBank/DDBJ databases">
        <title>Bradymonadales sp. TMQ4.</title>
        <authorList>
            <person name="Liang Q."/>
        </authorList>
    </citation>
    <scope>NUCLEOTIDE SEQUENCE [LARGE SCALE GENOMIC DNA]</scope>
    <source>
        <strain evidence="2 3">TMQ4</strain>
    </source>
</reference>